<dbReference type="Proteomes" id="UP001596317">
    <property type="component" value="Unassembled WGS sequence"/>
</dbReference>
<reference evidence="2" key="1">
    <citation type="journal article" date="2019" name="Int. J. Syst. Evol. Microbiol.">
        <title>The Global Catalogue of Microorganisms (GCM) 10K type strain sequencing project: providing services to taxonomists for standard genome sequencing and annotation.</title>
        <authorList>
            <consortium name="The Broad Institute Genomics Platform"/>
            <consortium name="The Broad Institute Genome Sequencing Center for Infectious Disease"/>
            <person name="Wu L."/>
            <person name="Ma J."/>
        </authorList>
    </citation>
    <scope>NUCLEOTIDE SEQUENCE [LARGE SCALE GENOMIC DNA]</scope>
    <source>
        <strain evidence="2">CCUG 63830</strain>
    </source>
</reference>
<comment type="caution">
    <text evidence="1">The sequence shown here is derived from an EMBL/GenBank/DDBJ whole genome shotgun (WGS) entry which is preliminary data.</text>
</comment>
<name>A0ABW1ZIH4_9DEIO</name>
<dbReference type="RefSeq" id="WP_221088306.1">
    <property type="nucleotide sequence ID" value="NZ_JAIQXV010000007.1"/>
</dbReference>
<evidence type="ECO:0000313" key="1">
    <source>
        <dbReference type="EMBL" id="MFC6660224.1"/>
    </source>
</evidence>
<sequence>MDTHRVAFATAEHLFRLYLMVASGTGTEKEALTTAGAAVEAYLMDCGMSAQEAGRRRDDIMLSHSP</sequence>
<keyword evidence="2" id="KW-1185">Reference proteome</keyword>
<proteinExistence type="predicted"/>
<accession>A0ABW1ZIH4</accession>
<gene>
    <name evidence="1" type="ORF">ACFP90_07525</name>
</gene>
<organism evidence="1 2">
    <name type="scientific">Deinococcus multiflagellatus</name>
    <dbReference type="NCBI Taxonomy" id="1656887"/>
    <lineage>
        <taxon>Bacteria</taxon>
        <taxon>Thermotogati</taxon>
        <taxon>Deinococcota</taxon>
        <taxon>Deinococci</taxon>
        <taxon>Deinococcales</taxon>
        <taxon>Deinococcaceae</taxon>
        <taxon>Deinococcus</taxon>
    </lineage>
</organism>
<evidence type="ECO:0000313" key="2">
    <source>
        <dbReference type="Proteomes" id="UP001596317"/>
    </source>
</evidence>
<protein>
    <submittedName>
        <fullName evidence="1">Uncharacterized protein</fullName>
    </submittedName>
</protein>
<dbReference type="EMBL" id="JBHSWB010000001">
    <property type="protein sequence ID" value="MFC6660224.1"/>
    <property type="molecule type" value="Genomic_DNA"/>
</dbReference>